<dbReference type="EMBL" id="PFPB01000070">
    <property type="protein sequence ID" value="PIZ88571.1"/>
    <property type="molecule type" value="Genomic_DNA"/>
</dbReference>
<dbReference type="Proteomes" id="UP000230760">
    <property type="component" value="Unassembled WGS sequence"/>
</dbReference>
<reference evidence="2" key="1">
    <citation type="submission" date="2017-09" db="EMBL/GenBank/DDBJ databases">
        <title>Depth-based differentiation of microbial function through sediment-hosted aquifers and enrichment of novel symbionts in the deep terrestrial subsurface.</title>
        <authorList>
            <person name="Probst A.J."/>
            <person name="Ladd B."/>
            <person name="Jarett J.K."/>
            <person name="Geller-Mcgrath D.E."/>
            <person name="Sieber C.M.K."/>
            <person name="Emerson J.B."/>
            <person name="Anantharaman K."/>
            <person name="Thomas B.C."/>
            <person name="Malmstrom R."/>
            <person name="Stieglmeier M."/>
            <person name="Klingl A."/>
            <person name="Woyke T."/>
            <person name="Ryan C.M."/>
            <person name="Banfield J.F."/>
        </authorList>
    </citation>
    <scope>NUCLEOTIDE SEQUENCE [LARGE SCALE GENOMIC DNA]</scope>
</reference>
<evidence type="ECO:0000313" key="2">
    <source>
        <dbReference type="Proteomes" id="UP000230760"/>
    </source>
</evidence>
<gene>
    <name evidence="1" type="ORF">COX90_03785</name>
</gene>
<comment type="caution">
    <text evidence="1">The sequence shown here is derived from an EMBL/GenBank/DDBJ whole genome shotgun (WGS) entry which is preliminary data.</text>
</comment>
<dbReference type="AlphaFoldDB" id="A0A2M7UX59"/>
<evidence type="ECO:0000313" key="1">
    <source>
        <dbReference type="EMBL" id="PIZ88571.1"/>
    </source>
</evidence>
<accession>A0A2M7UX59</accession>
<protein>
    <submittedName>
        <fullName evidence="1">Uncharacterized protein</fullName>
    </submittedName>
</protein>
<name>A0A2M7UX59_9BACT</name>
<proteinExistence type="predicted"/>
<sequence length="169" mass="19863">MSNVDAKIKIMFQEFKDIFENWHQNYPPSKKSGDGRVMYIPDEKVEIHNNTLNGLKLKDGVGFITVQQTIDKTGEPASYIYRFVSSEYEYLVCKRNVANCDNQGNFYFHFDKCEDDKPHKPHVSVMNSAFRYISRRIELKEFLEFIRDNFYSPRGNTSAKKENLLANRL</sequence>
<organism evidence="1 2">
    <name type="scientific">Candidatus Nealsonbacteria bacterium CG_4_10_14_0_2_um_filter_38_17</name>
    <dbReference type="NCBI Taxonomy" id="1974680"/>
    <lineage>
        <taxon>Bacteria</taxon>
        <taxon>Candidatus Nealsoniibacteriota</taxon>
    </lineage>
</organism>